<accession>A0A1H4K511</accession>
<feature type="transmembrane region" description="Helical" evidence="6">
    <location>
        <begin position="361"/>
        <end position="383"/>
    </location>
</feature>
<dbReference type="PRINTS" id="PR01434">
    <property type="entry name" value="NADHDHGNASE5"/>
</dbReference>
<comment type="subcellular location">
    <subcellularLocation>
        <location evidence="1">Endomembrane system</location>
        <topology evidence="1">Multi-pass membrane protein</topology>
    </subcellularLocation>
    <subcellularLocation>
        <location evidence="5">Membrane</location>
        <topology evidence="5">Multi-pass membrane protein</topology>
    </subcellularLocation>
</comment>
<evidence type="ECO:0000259" key="7">
    <source>
        <dbReference type="Pfam" id="PF00361"/>
    </source>
</evidence>
<evidence type="ECO:0000256" key="6">
    <source>
        <dbReference type="SAM" id="Phobius"/>
    </source>
</evidence>
<keyword evidence="8" id="KW-0830">Ubiquinone</keyword>
<organism evidence="8 9">
    <name type="scientific">Paramicrobacterium humi</name>
    <dbReference type="NCBI Taxonomy" id="640635"/>
    <lineage>
        <taxon>Bacteria</taxon>
        <taxon>Bacillati</taxon>
        <taxon>Actinomycetota</taxon>
        <taxon>Actinomycetes</taxon>
        <taxon>Micrococcales</taxon>
        <taxon>Microbacteriaceae</taxon>
        <taxon>Paramicrobacterium</taxon>
    </lineage>
</organism>
<keyword evidence="9" id="KW-1185">Reference proteome</keyword>
<dbReference type="GO" id="GO:0012505">
    <property type="term" value="C:endomembrane system"/>
    <property type="evidence" value="ECO:0007669"/>
    <property type="project" value="UniProtKB-SubCell"/>
</dbReference>
<evidence type="ECO:0000256" key="1">
    <source>
        <dbReference type="ARBA" id="ARBA00004127"/>
    </source>
</evidence>
<feature type="transmembrane region" description="Helical" evidence="6">
    <location>
        <begin position="323"/>
        <end position="341"/>
    </location>
</feature>
<reference evidence="8 9" key="1">
    <citation type="submission" date="2016-10" db="EMBL/GenBank/DDBJ databases">
        <authorList>
            <person name="de Groot N.N."/>
        </authorList>
    </citation>
    <scope>NUCLEOTIDE SEQUENCE [LARGE SCALE GENOMIC DNA]</scope>
    <source>
        <strain evidence="8 9">DSM 21799</strain>
    </source>
</reference>
<dbReference type="GO" id="GO:0015990">
    <property type="term" value="P:electron transport coupled proton transport"/>
    <property type="evidence" value="ECO:0007669"/>
    <property type="project" value="TreeGrafter"/>
</dbReference>
<feature type="transmembrane region" description="Helical" evidence="6">
    <location>
        <begin position="135"/>
        <end position="153"/>
    </location>
</feature>
<gene>
    <name evidence="8" type="ORF">SAMN04489806_1009</name>
</gene>
<keyword evidence="3 6" id="KW-1133">Transmembrane helix</keyword>
<dbReference type="STRING" id="640635.SAMN04489806_1009"/>
<dbReference type="PANTHER" id="PTHR42829">
    <property type="entry name" value="NADH-UBIQUINONE OXIDOREDUCTASE CHAIN 5"/>
    <property type="match status" value="1"/>
</dbReference>
<feature type="transmembrane region" description="Helical" evidence="6">
    <location>
        <begin position="109"/>
        <end position="129"/>
    </location>
</feature>
<keyword evidence="2 5" id="KW-0812">Transmembrane</keyword>
<dbReference type="RefSeq" id="WP_091180758.1">
    <property type="nucleotide sequence ID" value="NZ_FNRY01000001.1"/>
</dbReference>
<evidence type="ECO:0000256" key="4">
    <source>
        <dbReference type="ARBA" id="ARBA00023136"/>
    </source>
</evidence>
<dbReference type="GO" id="GO:0003954">
    <property type="term" value="F:NADH dehydrogenase activity"/>
    <property type="evidence" value="ECO:0007669"/>
    <property type="project" value="TreeGrafter"/>
</dbReference>
<dbReference type="AlphaFoldDB" id="A0A1H4K511"/>
<feature type="transmembrane region" description="Helical" evidence="6">
    <location>
        <begin position="174"/>
        <end position="193"/>
    </location>
</feature>
<feature type="transmembrane region" description="Helical" evidence="6">
    <location>
        <begin position="295"/>
        <end position="317"/>
    </location>
</feature>
<name>A0A1H4K511_9MICO</name>
<feature type="transmembrane region" description="Helical" evidence="6">
    <location>
        <begin position="487"/>
        <end position="506"/>
    </location>
</feature>
<dbReference type="InterPro" id="IPR003945">
    <property type="entry name" value="NU5C-like"/>
</dbReference>
<evidence type="ECO:0000256" key="5">
    <source>
        <dbReference type="RuleBase" id="RU000320"/>
    </source>
</evidence>
<dbReference type="OrthoDB" id="9811798at2"/>
<feature type="transmembrane region" description="Helical" evidence="6">
    <location>
        <begin position="398"/>
        <end position="422"/>
    </location>
</feature>
<feature type="transmembrane region" description="Helical" evidence="6">
    <location>
        <begin position="629"/>
        <end position="647"/>
    </location>
</feature>
<dbReference type="GO" id="GO:0042773">
    <property type="term" value="P:ATP synthesis coupled electron transport"/>
    <property type="evidence" value="ECO:0007669"/>
    <property type="project" value="InterPro"/>
</dbReference>
<dbReference type="EMBL" id="FNRY01000001">
    <property type="protein sequence ID" value="SEB53376.1"/>
    <property type="molecule type" value="Genomic_DNA"/>
</dbReference>
<feature type="domain" description="NADH:quinone oxidoreductase/Mrp antiporter transmembrane" evidence="7">
    <location>
        <begin position="129"/>
        <end position="405"/>
    </location>
</feature>
<dbReference type="GO" id="GO:0008137">
    <property type="term" value="F:NADH dehydrogenase (ubiquinone) activity"/>
    <property type="evidence" value="ECO:0007669"/>
    <property type="project" value="InterPro"/>
</dbReference>
<dbReference type="InterPro" id="IPR001750">
    <property type="entry name" value="ND/Mrp_TM"/>
</dbReference>
<feature type="transmembrane region" description="Helical" evidence="6">
    <location>
        <begin position="80"/>
        <end position="102"/>
    </location>
</feature>
<feature type="transmembrane region" description="Helical" evidence="6">
    <location>
        <begin position="449"/>
        <end position="467"/>
    </location>
</feature>
<dbReference type="PANTHER" id="PTHR42829:SF2">
    <property type="entry name" value="NADH-UBIQUINONE OXIDOREDUCTASE CHAIN 5"/>
    <property type="match status" value="1"/>
</dbReference>
<evidence type="ECO:0000313" key="9">
    <source>
        <dbReference type="Proteomes" id="UP000199183"/>
    </source>
</evidence>
<dbReference type="Proteomes" id="UP000199183">
    <property type="component" value="Unassembled WGS sequence"/>
</dbReference>
<feature type="transmembrane region" description="Helical" evidence="6">
    <location>
        <begin position="38"/>
        <end position="60"/>
    </location>
</feature>
<protein>
    <submittedName>
        <fullName evidence="8">NADH:ubiquinone oxidoreductase subunit 5 (Chain L)/Multisubunit Na+/H+ antiporter, MnhA subunit</fullName>
    </submittedName>
</protein>
<evidence type="ECO:0000313" key="8">
    <source>
        <dbReference type="EMBL" id="SEB53376.1"/>
    </source>
</evidence>
<dbReference type="GO" id="GO:0016020">
    <property type="term" value="C:membrane"/>
    <property type="evidence" value="ECO:0007669"/>
    <property type="project" value="UniProtKB-SubCell"/>
</dbReference>
<sequence>MNAAAVSAIGVTSLWLLVGLPALAGIALCITGQHANRVAVPVSLGTAAVTVASAFVVAFSRPAVEVPFLAGAPFGLAVDGLSAMIVPTVAVITLAVLVFAAAEGTEAPARFHGLMLIFAAAVAVTATATTLPALLFAWEIMGAMSYALIGFRWREDFRVTAGLTAFITTRIGDLGLYIAAGAAIAGGAGLGLADLATAASPWHHLITAGILMAAFGKAAQLPFSFWLSRAMEGPSPVSALLHSAAMVAMGGYLLLRLSPLLEVTGWAGPTAAWVGAVTALLLGAVAVAQRDLKQLLAASTAAQLGFVVLAAGVGSIAGGTAHLIAHASTKALLFLAAGAWLSALGTKQLSALRGAARRWPLVGVTFAVGALSLAGVVPLSLWATKDDVLAGALEANPLLYVVGLAAAALSAAYAGKALVMVWRRPLSNARDEYDTEQPGTRHVGTWERIPLVVLAAGAAVSGVLALPPVGNWLRGELGAQSDPRPGLLELAGSAILALLVLGLVAWKRMPQPAWAEKWLGLEQTTRVLVVTPVLSLSERLARFDDAVLDRGIHAVARKAVRGARSLALFDDRGLDAAVTATARAGVRAASVAAAADTSGVDAAVEAAARTARRLGSAARRPQTGRLHQYYAQITVVLAVAVVLLLVVR</sequence>
<evidence type="ECO:0000256" key="3">
    <source>
        <dbReference type="ARBA" id="ARBA00022989"/>
    </source>
</evidence>
<keyword evidence="4 6" id="KW-0472">Membrane</keyword>
<feature type="transmembrane region" description="Helical" evidence="6">
    <location>
        <begin position="239"/>
        <end position="258"/>
    </location>
</feature>
<dbReference type="Gene3D" id="1.20.5.2700">
    <property type="match status" value="1"/>
</dbReference>
<evidence type="ECO:0000256" key="2">
    <source>
        <dbReference type="ARBA" id="ARBA00022692"/>
    </source>
</evidence>
<proteinExistence type="predicted"/>
<feature type="transmembrane region" description="Helical" evidence="6">
    <location>
        <begin position="6"/>
        <end position="31"/>
    </location>
</feature>
<feature type="transmembrane region" description="Helical" evidence="6">
    <location>
        <begin position="205"/>
        <end position="227"/>
    </location>
</feature>
<dbReference type="Pfam" id="PF00361">
    <property type="entry name" value="Proton_antipo_M"/>
    <property type="match status" value="1"/>
</dbReference>
<feature type="transmembrane region" description="Helical" evidence="6">
    <location>
        <begin position="270"/>
        <end position="288"/>
    </location>
</feature>